<keyword evidence="2" id="KW-1185">Reference proteome</keyword>
<accession>A0AAW0B3P8</accession>
<gene>
    <name evidence="1" type="ORF">R3P38DRAFT_3272190</name>
</gene>
<evidence type="ECO:0000313" key="2">
    <source>
        <dbReference type="Proteomes" id="UP001362999"/>
    </source>
</evidence>
<comment type="caution">
    <text evidence="1">The sequence shown here is derived from an EMBL/GenBank/DDBJ whole genome shotgun (WGS) entry which is preliminary data.</text>
</comment>
<evidence type="ECO:0008006" key="3">
    <source>
        <dbReference type="Google" id="ProtNLM"/>
    </source>
</evidence>
<protein>
    <recommendedName>
        <fullName evidence="3">F-box domain-containing protein</fullName>
    </recommendedName>
</protein>
<dbReference type="EMBL" id="JAWWNJ010000041">
    <property type="protein sequence ID" value="KAK7020366.1"/>
    <property type="molecule type" value="Genomic_DNA"/>
</dbReference>
<reference evidence="1 2" key="1">
    <citation type="journal article" date="2024" name="J Genomics">
        <title>Draft genome sequencing and assembly of Favolaschia claudopus CIRM-BRFM 2984 isolated from oak limbs.</title>
        <authorList>
            <person name="Navarro D."/>
            <person name="Drula E."/>
            <person name="Chaduli D."/>
            <person name="Cazenave R."/>
            <person name="Ahrendt S."/>
            <person name="Wang J."/>
            <person name="Lipzen A."/>
            <person name="Daum C."/>
            <person name="Barry K."/>
            <person name="Grigoriev I.V."/>
            <person name="Favel A."/>
            <person name="Rosso M.N."/>
            <person name="Martin F."/>
        </authorList>
    </citation>
    <scope>NUCLEOTIDE SEQUENCE [LARGE SCALE GENOMIC DNA]</scope>
    <source>
        <strain evidence="1 2">CIRM-BRFM 2984</strain>
    </source>
</reference>
<name>A0AAW0B3P8_9AGAR</name>
<dbReference type="AlphaFoldDB" id="A0AAW0B3P8"/>
<dbReference type="Proteomes" id="UP001362999">
    <property type="component" value="Unassembled WGS sequence"/>
</dbReference>
<dbReference type="SUPFAM" id="SSF52047">
    <property type="entry name" value="RNI-like"/>
    <property type="match status" value="1"/>
</dbReference>
<organism evidence="1 2">
    <name type="scientific">Favolaschia claudopus</name>
    <dbReference type="NCBI Taxonomy" id="2862362"/>
    <lineage>
        <taxon>Eukaryota</taxon>
        <taxon>Fungi</taxon>
        <taxon>Dikarya</taxon>
        <taxon>Basidiomycota</taxon>
        <taxon>Agaricomycotina</taxon>
        <taxon>Agaricomycetes</taxon>
        <taxon>Agaricomycetidae</taxon>
        <taxon>Agaricales</taxon>
        <taxon>Marasmiineae</taxon>
        <taxon>Mycenaceae</taxon>
        <taxon>Favolaschia</taxon>
    </lineage>
</organism>
<proteinExistence type="predicted"/>
<sequence>MSRKQSPLEIPELLDLCIGYLASSQGDLLSCALVARRWTGAAQFNLFSAPMDTVTGMDLFQRDIDSYDRILRQLYDALAESPHLVRYVRELQLGDRTATSTIKKLCSIPFTHLESLTLMMRRLKNYGTALKSLLGLRTLRYVSLNLDISFTRCVAHVLPHLSSSIEHLDVCYDQRLPLKPMDALGEGVPMRLKSLGLTVIVKTITQTPQTLRSLGFYPFDISGLKAVAVSCLSPIQWDTIPTHTLQVLDIDPMDEETPLDLSLFPALRNFRIKISPGLPPMVPATVAKVSQCQQLHTMAFVFWGNDLSDADCALFDSVIATSGLDVVQFQTRARQDETVTLSADRFPRSMARNMLQVVADNREIDRWWQDRVLEL</sequence>
<evidence type="ECO:0000313" key="1">
    <source>
        <dbReference type="EMBL" id="KAK7020366.1"/>
    </source>
</evidence>